<dbReference type="RefSeq" id="XP_003738479.1">
    <property type="nucleotide sequence ID" value="XM_003738431.1"/>
</dbReference>
<dbReference type="GO" id="GO:0005484">
    <property type="term" value="F:SNAP receptor activity"/>
    <property type="evidence" value="ECO:0007669"/>
    <property type="project" value="TreeGrafter"/>
</dbReference>
<dbReference type="GO" id="GO:0006906">
    <property type="term" value="P:vesicle fusion"/>
    <property type="evidence" value="ECO:0007669"/>
    <property type="project" value="TreeGrafter"/>
</dbReference>
<name>A0AAJ6QNF2_9ACAR</name>
<evidence type="ECO:0000256" key="12">
    <source>
        <dbReference type="SAM" id="Phobius"/>
    </source>
</evidence>
<evidence type="ECO:0000313" key="13">
    <source>
        <dbReference type="Proteomes" id="UP000694867"/>
    </source>
</evidence>
<sequence length="233" mass="26635">MLGWEELRKQARHLENEIDLKLVSFSKVGTSLGSRDFTHENSDTVPLLSSSASGHVVDSMTEEIEHLLGLLQQVNDEMIQSDGGGASRQHTLQRHRDILKDYTAEFSKTRNNIESRRQRDELLGGSTRAAGDNLNKSSLNRRSDMFLKEHDHIQNSERLIGDQINIAIRTREELRNQRTTLKAIQTRMTTLANRFPMLNSLLQRIHIRKRRDSIILGVIIGICTLLLILYASR</sequence>
<protein>
    <recommendedName>
        <fullName evidence="3 10">Golgi SNAP receptor complex member 1</fullName>
    </recommendedName>
</protein>
<feature type="transmembrane region" description="Helical" evidence="12">
    <location>
        <begin position="214"/>
        <end position="232"/>
    </location>
</feature>
<evidence type="ECO:0000256" key="7">
    <source>
        <dbReference type="ARBA" id="ARBA00022989"/>
    </source>
</evidence>
<comment type="function">
    <text evidence="10">Involved in transport from the ER to the Golgi apparatus as well as in intra-Golgi transport. It belongs to a super-family of proteins called t-SNAREs or soluble NSF (N-ethylmaleimide-sensitive factor) attachment protein receptor.</text>
</comment>
<keyword evidence="8 10" id="KW-0333">Golgi apparatus</keyword>
<dbReference type="InterPro" id="IPR023601">
    <property type="entry name" value="Golgi_SNAP_su1"/>
</dbReference>
<dbReference type="CTD" id="248102"/>
<keyword evidence="14" id="KW-0675">Receptor</keyword>
<keyword evidence="9 10" id="KW-0472">Membrane</keyword>
<dbReference type="GO" id="GO:0005801">
    <property type="term" value="C:cis-Golgi network"/>
    <property type="evidence" value="ECO:0007669"/>
    <property type="project" value="InterPro"/>
</dbReference>
<accession>A0AAJ6QNF2</accession>
<keyword evidence="5 12" id="KW-0812">Transmembrane</keyword>
<evidence type="ECO:0000256" key="5">
    <source>
        <dbReference type="ARBA" id="ARBA00022692"/>
    </source>
</evidence>
<dbReference type="Proteomes" id="UP000694867">
    <property type="component" value="Unplaced"/>
</dbReference>
<evidence type="ECO:0000256" key="11">
    <source>
        <dbReference type="SAM" id="MobiDB-lite"/>
    </source>
</evidence>
<feature type="compositionally biased region" description="Basic and acidic residues" evidence="11">
    <location>
        <begin position="109"/>
        <end position="122"/>
    </location>
</feature>
<evidence type="ECO:0000256" key="1">
    <source>
        <dbReference type="ARBA" id="ARBA00004409"/>
    </source>
</evidence>
<reference evidence="14" key="1">
    <citation type="submission" date="2025-08" db="UniProtKB">
        <authorList>
            <consortium name="RefSeq"/>
        </authorList>
    </citation>
    <scope>IDENTIFICATION</scope>
</reference>
<dbReference type="GO" id="GO:0015031">
    <property type="term" value="P:protein transport"/>
    <property type="evidence" value="ECO:0007669"/>
    <property type="project" value="UniProtKB-KW"/>
</dbReference>
<dbReference type="GO" id="GO:0005797">
    <property type="term" value="C:Golgi medial cisterna"/>
    <property type="evidence" value="ECO:0007669"/>
    <property type="project" value="TreeGrafter"/>
</dbReference>
<evidence type="ECO:0000256" key="8">
    <source>
        <dbReference type="ARBA" id="ARBA00023034"/>
    </source>
</evidence>
<evidence type="ECO:0000256" key="10">
    <source>
        <dbReference type="PIRNR" id="PIRNR027109"/>
    </source>
</evidence>
<dbReference type="GO" id="GO:0048219">
    <property type="term" value="P:inter-Golgi cisterna vesicle-mediated transport"/>
    <property type="evidence" value="ECO:0007669"/>
    <property type="project" value="TreeGrafter"/>
</dbReference>
<dbReference type="GO" id="GO:0006888">
    <property type="term" value="P:endoplasmic reticulum to Golgi vesicle-mediated transport"/>
    <property type="evidence" value="ECO:0007669"/>
    <property type="project" value="InterPro"/>
</dbReference>
<keyword evidence="4 10" id="KW-0813">Transport</keyword>
<dbReference type="AlphaFoldDB" id="A0AAJ6QNF2"/>
<dbReference type="KEGG" id="goe:100906244"/>
<keyword evidence="10" id="KW-0931">ER-Golgi transport</keyword>
<comment type="similarity">
    <text evidence="2 10">Belongs to the GOSR1 family.</text>
</comment>
<proteinExistence type="inferred from homology"/>
<dbReference type="GO" id="GO:0031201">
    <property type="term" value="C:SNARE complex"/>
    <property type="evidence" value="ECO:0007669"/>
    <property type="project" value="TreeGrafter"/>
</dbReference>
<evidence type="ECO:0000313" key="14">
    <source>
        <dbReference type="RefSeq" id="XP_003738479.1"/>
    </source>
</evidence>
<dbReference type="PANTHER" id="PTHR21094">
    <property type="entry name" value="GOS-28 SNARE- RELATED"/>
    <property type="match status" value="1"/>
</dbReference>
<evidence type="ECO:0000256" key="2">
    <source>
        <dbReference type="ARBA" id="ARBA00008473"/>
    </source>
</evidence>
<dbReference type="GeneID" id="100906244"/>
<dbReference type="PANTHER" id="PTHR21094:SF2">
    <property type="entry name" value="GOLGI SNAP RECEPTOR COMPLEX MEMBER 1"/>
    <property type="match status" value="1"/>
</dbReference>
<evidence type="ECO:0000256" key="3">
    <source>
        <dbReference type="ARBA" id="ARBA00015612"/>
    </source>
</evidence>
<comment type="subunit">
    <text evidence="10">Component of several multiprotein Golgi SNARE complexes.</text>
</comment>
<dbReference type="GO" id="GO:0000139">
    <property type="term" value="C:Golgi membrane"/>
    <property type="evidence" value="ECO:0007669"/>
    <property type="project" value="UniProtKB-SubCell"/>
</dbReference>
<feature type="region of interest" description="Disordered" evidence="11">
    <location>
        <begin position="109"/>
        <end position="137"/>
    </location>
</feature>
<evidence type="ECO:0000256" key="4">
    <source>
        <dbReference type="ARBA" id="ARBA00022448"/>
    </source>
</evidence>
<keyword evidence="6 10" id="KW-0653">Protein transport</keyword>
<dbReference type="Pfam" id="PF12352">
    <property type="entry name" value="V-SNARE_C"/>
    <property type="match status" value="1"/>
</dbReference>
<gene>
    <name evidence="14" type="primary">LOC100906244</name>
</gene>
<keyword evidence="7 12" id="KW-1133">Transmembrane helix</keyword>
<dbReference type="PIRSF" id="PIRSF027109">
    <property type="entry name" value="Golgi_SNARE"/>
    <property type="match status" value="1"/>
</dbReference>
<evidence type="ECO:0000256" key="9">
    <source>
        <dbReference type="ARBA" id="ARBA00023136"/>
    </source>
</evidence>
<organism evidence="13 14">
    <name type="scientific">Galendromus occidentalis</name>
    <name type="common">western predatory mite</name>
    <dbReference type="NCBI Taxonomy" id="34638"/>
    <lineage>
        <taxon>Eukaryota</taxon>
        <taxon>Metazoa</taxon>
        <taxon>Ecdysozoa</taxon>
        <taxon>Arthropoda</taxon>
        <taxon>Chelicerata</taxon>
        <taxon>Arachnida</taxon>
        <taxon>Acari</taxon>
        <taxon>Parasitiformes</taxon>
        <taxon>Mesostigmata</taxon>
        <taxon>Gamasina</taxon>
        <taxon>Phytoseioidea</taxon>
        <taxon>Phytoseiidae</taxon>
        <taxon>Typhlodrominae</taxon>
        <taxon>Galendromus</taxon>
    </lineage>
</organism>
<comment type="subcellular location">
    <subcellularLocation>
        <location evidence="1">Golgi apparatus membrane</location>
        <topology evidence="1">Single-pass type IV membrane protein</topology>
    </subcellularLocation>
</comment>
<evidence type="ECO:0000256" key="6">
    <source>
        <dbReference type="ARBA" id="ARBA00022927"/>
    </source>
</evidence>
<keyword evidence="13" id="KW-1185">Reference proteome</keyword>